<protein>
    <recommendedName>
        <fullName evidence="4">Holin of 3TMs, for gene-transfer release</fullName>
    </recommendedName>
</protein>
<evidence type="ECO:0008006" key="4">
    <source>
        <dbReference type="Google" id="ProtNLM"/>
    </source>
</evidence>
<keyword evidence="1" id="KW-0812">Transmembrane</keyword>
<evidence type="ECO:0000313" key="2">
    <source>
        <dbReference type="EMBL" id="MBC5621396.1"/>
    </source>
</evidence>
<keyword evidence="3" id="KW-1185">Reference proteome</keyword>
<comment type="caution">
    <text evidence="2">The sequence shown here is derived from an EMBL/GenBank/DDBJ whole genome shotgun (WGS) entry which is preliminary data.</text>
</comment>
<keyword evidence="1" id="KW-0472">Membrane</keyword>
<reference evidence="2 3" key="1">
    <citation type="submission" date="2020-08" db="EMBL/GenBank/DDBJ databases">
        <title>Genome public.</title>
        <authorList>
            <person name="Liu C."/>
            <person name="Sun Q."/>
        </authorList>
    </citation>
    <scope>NUCLEOTIDE SEQUENCE [LARGE SCALE GENOMIC DNA]</scope>
    <source>
        <strain evidence="2 3">NSJ-56</strain>
    </source>
</reference>
<dbReference type="EMBL" id="JACOOH010000004">
    <property type="protein sequence ID" value="MBC5621396.1"/>
    <property type="molecule type" value="Genomic_DNA"/>
</dbReference>
<proteinExistence type="predicted"/>
<gene>
    <name evidence="2" type="ORF">H8S64_09820</name>
</gene>
<accession>A0ABR7D0D5</accession>
<evidence type="ECO:0000256" key="1">
    <source>
        <dbReference type="SAM" id="Phobius"/>
    </source>
</evidence>
<dbReference type="RefSeq" id="WP_186975943.1">
    <property type="nucleotide sequence ID" value="NZ_JACOOH010000004.1"/>
</dbReference>
<name>A0ABR7D0D5_9BACT</name>
<keyword evidence="1" id="KW-1133">Transmembrane helix</keyword>
<dbReference type="Proteomes" id="UP000646484">
    <property type="component" value="Unassembled WGS sequence"/>
</dbReference>
<dbReference type="InterPro" id="IPR021497">
    <property type="entry name" value="GTA_holin_3TM"/>
</dbReference>
<evidence type="ECO:0000313" key="3">
    <source>
        <dbReference type="Proteomes" id="UP000646484"/>
    </source>
</evidence>
<feature type="transmembrane region" description="Helical" evidence="1">
    <location>
        <begin position="68"/>
        <end position="88"/>
    </location>
</feature>
<sequence length="124" mass="14036">MVEGVKNVVSAVGEVIDRLTLPAREKRQLESDLLQVLAEWERARVEAQSAVLVEEAKGSWLQRSWRPLVMLVFAVIVLVGTFTNLPILDDTSRFWDLLEIGLGGYVVGRGGEKILQVFTRKRRF</sequence>
<organism evidence="2 3">
    <name type="scientific">Butyricimonas hominis</name>
    <dbReference type="NCBI Taxonomy" id="2763032"/>
    <lineage>
        <taxon>Bacteria</taxon>
        <taxon>Pseudomonadati</taxon>
        <taxon>Bacteroidota</taxon>
        <taxon>Bacteroidia</taxon>
        <taxon>Bacteroidales</taxon>
        <taxon>Odoribacteraceae</taxon>
        <taxon>Butyricimonas</taxon>
    </lineage>
</organism>
<dbReference type="Pfam" id="PF11351">
    <property type="entry name" value="GTA_holin_3TM"/>
    <property type="match status" value="1"/>
</dbReference>